<evidence type="ECO:0000313" key="1">
    <source>
        <dbReference type="EMBL" id="JAH54985.1"/>
    </source>
</evidence>
<reference evidence="1" key="2">
    <citation type="journal article" date="2015" name="Fish Shellfish Immunol.">
        <title>Early steps in the European eel (Anguilla anguilla)-Vibrio vulnificus interaction in the gills: Role of the RtxA13 toxin.</title>
        <authorList>
            <person name="Callol A."/>
            <person name="Pajuelo D."/>
            <person name="Ebbesson L."/>
            <person name="Teles M."/>
            <person name="MacKenzie S."/>
            <person name="Amaro C."/>
        </authorList>
    </citation>
    <scope>NUCLEOTIDE SEQUENCE</scope>
</reference>
<proteinExistence type="predicted"/>
<dbReference type="AlphaFoldDB" id="A0A0E9TQ30"/>
<dbReference type="EMBL" id="GBXM01053592">
    <property type="protein sequence ID" value="JAH54985.1"/>
    <property type="molecule type" value="Transcribed_RNA"/>
</dbReference>
<protein>
    <submittedName>
        <fullName evidence="1">Uncharacterized protein</fullName>
    </submittedName>
</protein>
<organism evidence="1">
    <name type="scientific">Anguilla anguilla</name>
    <name type="common">European freshwater eel</name>
    <name type="synonym">Muraena anguilla</name>
    <dbReference type="NCBI Taxonomy" id="7936"/>
    <lineage>
        <taxon>Eukaryota</taxon>
        <taxon>Metazoa</taxon>
        <taxon>Chordata</taxon>
        <taxon>Craniata</taxon>
        <taxon>Vertebrata</taxon>
        <taxon>Euteleostomi</taxon>
        <taxon>Actinopterygii</taxon>
        <taxon>Neopterygii</taxon>
        <taxon>Teleostei</taxon>
        <taxon>Anguilliformes</taxon>
        <taxon>Anguillidae</taxon>
        <taxon>Anguilla</taxon>
    </lineage>
</organism>
<name>A0A0E9TQ30_ANGAN</name>
<reference evidence="1" key="1">
    <citation type="submission" date="2014-11" db="EMBL/GenBank/DDBJ databases">
        <authorList>
            <person name="Amaro Gonzalez C."/>
        </authorList>
    </citation>
    <scope>NUCLEOTIDE SEQUENCE</scope>
</reference>
<accession>A0A0E9TQ30</accession>
<sequence>MTQIYSFFSSSPISKVTSTQPESNSDCGVGRYSSFPQETLKTIFLCITFLPTRHRN</sequence>